<evidence type="ECO:0000256" key="3">
    <source>
        <dbReference type="ARBA" id="ARBA00023163"/>
    </source>
</evidence>
<evidence type="ECO:0000256" key="4">
    <source>
        <dbReference type="SAM" id="MobiDB-lite"/>
    </source>
</evidence>
<evidence type="ECO:0000259" key="5">
    <source>
        <dbReference type="PROSITE" id="PS50932"/>
    </source>
</evidence>
<proteinExistence type="predicted"/>
<reference evidence="6" key="2">
    <citation type="submission" date="2021-04" db="EMBL/GenBank/DDBJ databases">
        <authorList>
            <person name="Gilroy R."/>
        </authorList>
    </citation>
    <scope>NUCLEOTIDE SEQUENCE</scope>
    <source>
        <strain evidence="6">1282</strain>
    </source>
</reference>
<reference evidence="6" key="1">
    <citation type="journal article" date="2021" name="PeerJ">
        <title>Extensive microbial diversity within the chicken gut microbiome revealed by metagenomics and culture.</title>
        <authorList>
            <person name="Gilroy R."/>
            <person name="Ravi A."/>
            <person name="Getino M."/>
            <person name="Pursley I."/>
            <person name="Horton D.L."/>
            <person name="Alikhan N.F."/>
            <person name="Baker D."/>
            <person name="Gharbi K."/>
            <person name="Hall N."/>
            <person name="Watson M."/>
            <person name="Adriaenssens E.M."/>
            <person name="Foster-Nyarko E."/>
            <person name="Jarju S."/>
            <person name="Secka A."/>
            <person name="Antonio M."/>
            <person name="Oren A."/>
            <person name="Chaudhuri R.R."/>
            <person name="La Ragione R."/>
            <person name="Hildebrand F."/>
            <person name="Pallen M.J."/>
        </authorList>
    </citation>
    <scope>NUCLEOTIDE SEQUENCE</scope>
    <source>
        <strain evidence="6">1282</strain>
    </source>
</reference>
<keyword evidence="1" id="KW-0805">Transcription regulation</keyword>
<dbReference type="CDD" id="cd01392">
    <property type="entry name" value="HTH_LacI"/>
    <property type="match status" value="1"/>
</dbReference>
<protein>
    <submittedName>
        <fullName evidence="6">LacI family transcriptional regulator</fullName>
    </submittedName>
</protein>
<dbReference type="PANTHER" id="PTHR30146">
    <property type="entry name" value="LACI-RELATED TRANSCRIPTIONAL REPRESSOR"/>
    <property type="match status" value="1"/>
</dbReference>
<dbReference type="SUPFAM" id="SSF53822">
    <property type="entry name" value="Periplasmic binding protein-like I"/>
    <property type="match status" value="1"/>
</dbReference>
<dbReference type="GO" id="GO:0000976">
    <property type="term" value="F:transcription cis-regulatory region binding"/>
    <property type="evidence" value="ECO:0007669"/>
    <property type="project" value="TreeGrafter"/>
</dbReference>
<dbReference type="Proteomes" id="UP000823915">
    <property type="component" value="Unassembled WGS sequence"/>
</dbReference>
<dbReference type="CDD" id="cd06267">
    <property type="entry name" value="PBP1_LacI_sugar_binding-like"/>
    <property type="match status" value="1"/>
</dbReference>
<dbReference type="InterPro" id="IPR046335">
    <property type="entry name" value="LacI/GalR-like_sensor"/>
</dbReference>
<evidence type="ECO:0000313" key="6">
    <source>
        <dbReference type="EMBL" id="HIY25832.1"/>
    </source>
</evidence>
<dbReference type="InterPro" id="IPR028082">
    <property type="entry name" value="Peripla_BP_I"/>
</dbReference>
<sequence length="340" mass="36564">MGNATMHDVAKLAGVSLATVGRVLHKNGYVSQENREKVEAAVKALGYIPNSAAQLLKNSCSRMLGHILRFSPNLLFGQISRGVDRAAAERGYSVLSYTKYGSPGEDQRIVTEFISRRVEGVLITSLQEFDQGLLDKLLDAGIPTVRIERAPPGADRVMVDDFQGAYQGARSLVEAGHGNIAFIGMGGDSRVERLRLLGYRKALEEGGITPSPRLERLAEDYSPQEGYRAMEALWRHVGPTAVFAGADTLASGALQYLYQVGARVPEDLSLLGYDNTLATLLAPPLDSVGIQAEAMGRAAVDLLLRRKQRPLAPGEPGEEILVATELETRGSVGPPPSGSR</sequence>
<dbReference type="Pfam" id="PF00356">
    <property type="entry name" value="LacI"/>
    <property type="match status" value="1"/>
</dbReference>
<dbReference type="SMART" id="SM00354">
    <property type="entry name" value="HTH_LACI"/>
    <property type="match status" value="1"/>
</dbReference>
<dbReference type="PROSITE" id="PS00356">
    <property type="entry name" value="HTH_LACI_1"/>
    <property type="match status" value="1"/>
</dbReference>
<dbReference type="InterPro" id="IPR000843">
    <property type="entry name" value="HTH_LacI"/>
</dbReference>
<dbReference type="PROSITE" id="PS50932">
    <property type="entry name" value="HTH_LACI_2"/>
    <property type="match status" value="1"/>
</dbReference>
<dbReference type="Gene3D" id="1.10.260.40">
    <property type="entry name" value="lambda repressor-like DNA-binding domains"/>
    <property type="match status" value="1"/>
</dbReference>
<evidence type="ECO:0000256" key="1">
    <source>
        <dbReference type="ARBA" id="ARBA00023015"/>
    </source>
</evidence>
<evidence type="ECO:0000313" key="7">
    <source>
        <dbReference type="Proteomes" id="UP000823915"/>
    </source>
</evidence>
<keyword evidence="2" id="KW-0238">DNA-binding</keyword>
<keyword evidence="3" id="KW-0804">Transcription</keyword>
<name>A0A9D1YBD2_9FIRM</name>
<dbReference type="PANTHER" id="PTHR30146:SF109">
    <property type="entry name" value="HTH-TYPE TRANSCRIPTIONAL REGULATOR GALS"/>
    <property type="match status" value="1"/>
</dbReference>
<dbReference type="Pfam" id="PF13377">
    <property type="entry name" value="Peripla_BP_3"/>
    <property type="match status" value="1"/>
</dbReference>
<dbReference type="SUPFAM" id="SSF47413">
    <property type="entry name" value="lambda repressor-like DNA-binding domains"/>
    <property type="match status" value="1"/>
</dbReference>
<dbReference type="GO" id="GO:0003700">
    <property type="term" value="F:DNA-binding transcription factor activity"/>
    <property type="evidence" value="ECO:0007669"/>
    <property type="project" value="TreeGrafter"/>
</dbReference>
<feature type="region of interest" description="Disordered" evidence="4">
    <location>
        <begin position="308"/>
        <end position="340"/>
    </location>
</feature>
<evidence type="ECO:0000256" key="2">
    <source>
        <dbReference type="ARBA" id="ARBA00023125"/>
    </source>
</evidence>
<comment type="caution">
    <text evidence="6">The sequence shown here is derived from an EMBL/GenBank/DDBJ whole genome shotgun (WGS) entry which is preliminary data.</text>
</comment>
<dbReference type="InterPro" id="IPR010982">
    <property type="entry name" value="Lambda_DNA-bd_dom_sf"/>
</dbReference>
<gene>
    <name evidence="6" type="ORF">H9838_01500</name>
</gene>
<dbReference type="Gene3D" id="3.40.50.2300">
    <property type="match status" value="2"/>
</dbReference>
<organism evidence="6 7">
    <name type="scientific">Candidatus Acutalibacter pullistercoris</name>
    <dbReference type="NCBI Taxonomy" id="2838418"/>
    <lineage>
        <taxon>Bacteria</taxon>
        <taxon>Bacillati</taxon>
        <taxon>Bacillota</taxon>
        <taxon>Clostridia</taxon>
        <taxon>Eubacteriales</taxon>
        <taxon>Acutalibacteraceae</taxon>
        <taxon>Acutalibacter</taxon>
    </lineage>
</organism>
<feature type="domain" description="HTH lacI-type" evidence="5">
    <location>
        <begin position="4"/>
        <end position="58"/>
    </location>
</feature>
<dbReference type="AlphaFoldDB" id="A0A9D1YBD2"/>
<dbReference type="EMBL" id="DXDU01000019">
    <property type="protein sequence ID" value="HIY25832.1"/>
    <property type="molecule type" value="Genomic_DNA"/>
</dbReference>
<accession>A0A9D1YBD2</accession>